<dbReference type="InterPro" id="IPR016039">
    <property type="entry name" value="Thiolase-like"/>
</dbReference>
<dbReference type="PANTHER" id="PTHR11712:SF322">
    <property type="entry name" value="POLYKETIDE BETA-KETOACYL SYNTHASE 2-RELATED"/>
    <property type="match status" value="1"/>
</dbReference>
<comment type="similarity">
    <text evidence="1 4">Belongs to the thiolase-like superfamily. Beta-ketoacyl-ACP synthases family.</text>
</comment>
<evidence type="ECO:0000256" key="2">
    <source>
        <dbReference type="ARBA" id="ARBA00022679"/>
    </source>
</evidence>
<proteinExistence type="inferred from homology"/>
<dbReference type="PANTHER" id="PTHR11712">
    <property type="entry name" value="POLYKETIDE SYNTHASE-RELATED"/>
    <property type="match status" value="1"/>
</dbReference>
<dbReference type="HOGENOM" id="CLU_000022_69_2_11"/>
<sequence>MSGQHARKVVITGIGLLTALGEGVQDTWDGILAGRGGVAPLRGYDPSSLRTQLGAQLVDFDPRRYVSRRTLRKMTPNDEIAMVGAVLALRDAGLEDQRPFGERAGLFVGGNKELSRPEGVVAGALAARADDGRADYHRLGRVASSTLTPLFYVEGLQAASLFYISEAYGFLGPNAYFAGTAEAGASAVGRAARAVRRGEAELALAGGFDDPTSWWSMSKMDGLGVLSSRNELGVAACRPYDRTRSGSVFGDGAAFLVLEEREAALARGARCYAEIRGVGAGNDGGMVVTPDPNGRGLVRAITAALRDADMPAEDVSYIASHGCATTLGDLSETQAIRRSLAAHAERVWASSVKPQTGHLVAGAGALNAAIAALALDAGVAPATANLDDPDPGCDLDWIPGQPREARLTGALALARGLAGQQVALALGRAA</sequence>
<gene>
    <name evidence="6" type="ordered locus">FsymDg_3053</name>
</gene>
<accession>F8AXL4</accession>
<dbReference type="KEGG" id="fsy:FsymDg_3053"/>
<dbReference type="Pfam" id="PF02801">
    <property type="entry name" value="Ketoacyl-synt_C"/>
    <property type="match status" value="1"/>
</dbReference>
<dbReference type="AlphaFoldDB" id="F8AXL4"/>
<evidence type="ECO:0000256" key="3">
    <source>
        <dbReference type="ARBA" id="ARBA00023315"/>
    </source>
</evidence>
<dbReference type="SMART" id="SM00825">
    <property type="entry name" value="PKS_KS"/>
    <property type="match status" value="1"/>
</dbReference>
<dbReference type="InterPro" id="IPR020841">
    <property type="entry name" value="PKS_Beta-ketoAc_synthase_dom"/>
</dbReference>
<dbReference type="PROSITE" id="PS52004">
    <property type="entry name" value="KS3_2"/>
    <property type="match status" value="1"/>
</dbReference>
<evidence type="ECO:0000313" key="6">
    <source>
        <dbReference type="EMBL" id="AEH10365.1"/>
    </source>
</evidence>
<evidence type="ECO:0000259" key="5">
    <source>
        <dbReference type="PROSITE" id="PS52004"/>
    </source>
</evidence>
<dbReference type="InterPro" id="IPR014030">
    <property type="entry name" value="Ketoacyl_synth_N"/>
</dbReference>
<evidence type="ECO:0000313" key="7">
    <source>
        <dbReference type="Proteomes" id="UP000001549"/>
    </source>
</evidence>
<dbReference type="EC" id="2.3.1.179" evidence="6"/>
<dbReference type="InterPro" id="IPR014031">
    <property type="entry name" value="Ketoacyl_synth_C"/>
</dbReference>
<dbReference type="eggNOG" id="COG0304">
    <property type="taxonomic scope" value="Bacteria"/>
</dbReference>
<dbReference type="SUPFAM" id="SSF53901">
    <property type="entry name" value="Thiolase-like"/>
    <property type="match status" value="2"/>
</dbReference>
<name>F8AXL4_9ACTN</name>
<dbReference type="InterPro" id="IPR000794">
    <property type="entry name" value="Beta-ketoacyl_synthase"/>
</dbReference>
<dbReference type="CDD" id="cd00834">
    <property type="entry name" value="KAS_I_II"/>
    <property type="match status" value="1"/>
</dbReference>
<evidence type="ECO:0000256" key="4">
    <source>
        <dbReference type="RuleBase" id="RU003694"/>
    </source>
</evidence>
<dbReference type="GO" id="GO:0006633">
    <property type="term" value="P:fatty acid biosynthetic process"/>
    <property type="evidence" value="ECO:0007669"/>
    <property type="project" value="TreeGrafter"/>
</dbReference>
<keyword evidence="3 6" id="KW-0012">Acyltransferase</keyword>
<organism evidence="6 7">
    <name type="scientific">Candidatus Protofrankia datiscae</name>
    <dbReference type="NCBI Taxonomy" id="2716812"/>
    <lineage>
        <taxon>Bacteria</taxon>
        <taxon>Bacillati</taxon>
        <taxon>Actinomycetota</taxon>
        <taxon>Actinomycetes</taxon>
        <taxon>Frankiales</taxon>
        <taxon>Frankiaceae</taxon>
        <taxon>Protofrankia</taxon>
    </lineage>
</organism>
<keyword evidence="2 4" id="KW-0808">Transferase</keyword>
<dbReference type="Gene3D" id="3.40.47.10">
    <property type="match status" value="2"/>
</dbReference>
<evidence type="ECO:0000256" key="1">
    <source>
        <dbReference type="ARBA" id="ARBA00008467"/>
    </source>
</evidence>
<dbReference type="Pfam" id="PF00109">
    <property type="entry name" value="ketoacyl-synt"/>
    <property type="match status" value="1"/>
</dbReference>
<dbReference type="GO" id="GO:0004315">
    <property type="term" value="F:3-oxoacyl-[acyl-carrier-protein] synthase activity"/>
    <property type="evidence" value="ECO:0007669"/>
    <property type="project" value="UniProtKB-EC"/>
</dbReference>
<dbReference type="STRING" id="656024.FsymDg_3053"/>
<feature type="domain" description="Ketosynthase family 3 (KS3)" evidence="5">
    <location>
        <begin position="6"/>
        <end position="428"/>
    </location>
</feature>
<dbReference type="Proteomes" id="UP000001549">
    <property type="component" value="Chromosome"/>
</dbReference>
<dbReference type="EMBL" id="CP002801">
    <property type="protein sequence ID" value="AEH10365.1"/>
    <property type="molecule type" value="Genomic_DNA"/>
</dbReference>
<reference evidence="6 7" key="1">
    <citation type="submission" date="2011-05" db="EMBL/GenBank/DDBJ databases">
        <title>Complete sequence of chromosome of Frankia symbiont of Datisca glomerata.</title>
        <authorList>
            <consortium name="US DOE Joint Genome Institute"/>
            <person name="Lucas S."/>
            <person name="Han J."/>
            <person name="Lapidus A."/>
            <person name="Cheng J.-F."/>
            <person name="Goodwin L."/>
            <person name="Pitluck S."/>
            <person name="Peters L."/>
            <person name="Mikhailova N."/>
            <person name="Chertkov O."/>
            <person name="Teshima H."/>
            <person name="Han C."/>
            <person name="Tapia R."/>
            <person name="Land M."/>
            <person name="Hauser L."/>
            <person name="Kyrpides N."/>
            <person name="Ivanova N."/>
            <person name="Pagani I."/>
            <person name="Berry A."/>
            <person name="Pawlowski K."/>
            <person name="Persson T."/>
            <person name="Vanden Heuvel B."/>
            <person name="Benson D."/>
            <person name="Woyke T."/>
        </authorList>
    </citation>
    <scope>NUCLEOTIDE SEQUENCE [LARGE SCALE GENOMIC DNA]</scope>
    <source>
        <strain evidence="7">4085684</strain>
    </source>
</reference>
<keyword evidence="7" id="KW-1185">Reference proteome</keyword>
<dbReference type="RefSeq" id="WP_013874265.1">
    <property type="nucleotide sequence ID" value="NC_015656.1"/>
</dbReference>
<protein>
    <submittedName>
        <fullName evidence="6">Beta-ketoacyl-acyl-carrier-protein synthase II</fullName>
        <ecNumber evidence="6">2.3.1.179</ecNumber>
    </submittedName>
</protein>